<evidence type="ECO:0000313" key="1">
    <source>
        <dbReference type="EMBL" id="CAH2400258.1"/>
    </source>
</evidence>
<organism evidence="1 2">
    <name type="scientific">Mesorhizobium ventifaucium</name>
    <dbReference type="NCBI Taxonomy" id="666020"/>
    <lineage>
        <taxon>Bacteria</taxon>
        <taxon>Pseudomonadati</taxon>
        <taxon>Pseudomonadota</taxon>
        <taxon>Alphaproteobacteria</taxon>
        <taxon>Hyphomicrobiales</taxon>
        <taxon>Phyllobacteriaceae</taxon>
        <taxon>Mesorhizobium</taxon>
    </lineage>
</organism>
<evidence type="ECO:0000313" key="2">
    <source>
        <dbReference type="Proteomes" id="UP001152604"/>
    </source>
</evidence>
<comment type="caution">
    <text evidence="1">The sequence shown here is derived from an EMBL/GenBank/DDBJ whole genome shotgun (WGS) entry which is preliminary data.</text>
</comment>
<dbReference type="Proteomes" id="UP001152604">
    <property type="component" value="Unassembled WGS sequence"/>
</dbReference>
<sequence length="76" mass="8225">MKIVTKDFHKRTAAASGVKIADHQKVTHLDKNAGALAHLDGSLLFPGLSVRPIPFHAFRQVGVAATNAWLPMRALI</sequence>
<name>A0ABN8JTT6_9HYPH</name>
<reference evidence="1" key="1">
    <citation type="submission" date="2022-03" db="EMBL/GenBank/DDBJ databases">
        <authorList>
            <person name="Brunel B."/>
        </authorList>
    </citation>
    <scope>NUCLEOTIDE SEQUENCE</scope>
    <source>
        <strain evidence="1">STM4922sample</strain>
    </source>
</reference>
<accession>A0ABN8JTT6</accession>
<gene>
    <name evidence="1" type="ORF">MES4922_230229</name>
</gene>
<protein>
    <submittedName>
        <fullName evidence="1">Uncharacterized protein</fullName>
    </submittedName>
</protein>
<proteinExistence type="predicted"/>
<keyword evidence="2" id="KW-1185">Reference proteome</keyword>
<dbReference type="EMBL" id="CAKXZS010000016">
    <property type="protein sequence ID" value="CAH2400258.1"/>
    <property type="molecule type" value="Genomic_DNA"/>
</dbReference>